<dbReference type="PANTHER" id="PTHR46910">
    <property type="entry name" value="TRANSCRIPTION FACTOR PDR1"/>
    <property type="match status" value="1"/>
</dbReference>
<keyword evidence="5" id="KW-1185">Reference proteome</keyword>
<dbReference type="RefSeq" id="XP_036536024.1">
    <property type="nucleotide sequence ID" value="XM_036686951.1"/>
</dbReference>
<dbReference type="GO" id="GO:0006351">
    <property type="term" value="P:DNA-templated transcription"/>
    <property type="evidence" value="ECO:0007669"/>
    <property type="project" value="InterPro"/>
</dbReference>
<sequence>MYEARYRELDEFCQKLQVVAAQLTNAIDRLPQGGCTDACSHVSSSASPNQRLLPQQGKVSATTGTATDSGSNGHSQPRPSDADEQNTDQSQEQVNNSGEFGTQAFGSLVHDSYGALRFVGGANNEFLLQAVDSLTLEPCQGSDDSPYSVRSQQDTTKMIERPKPELPFFVHGLRWRDLPYLPKAEDVNLPPKYIANMLVGLYFEHFHYTFPVIYKPYFTESYKTLYTSQRGSIQDTGFVSIFFAVCACASSLTAPDGNHSSFPGLEFYEKALVLHYATTGQATKSRVQCLALISMCCAGWNTLSTSWNFSGQAIRAGQELGMHLEVAPSTTESPRSPAASVEVEIYRRIWWSIYCLDRITSICLGRPMAANDSDCYCALPLPLGDEELDTLYSVEGTLDHDMNQRSALSGFLDIIGLCKVAGEVQSIQSPGEIRDLGRKAGQKRVMDLALGQEKSLDSWLKDLLEHLQSYERYWNH</sequence>
<evidence type="ECO:0000259" key="3">
    <source>
        <dbReference type="SMART" id="SM00906"/>
    </source>
</evidence>
<evidence type="ECO:0000256" key="2">
    <source>
        <dbReference type="SAM" id="MobiDB-lite"/>
    </source>
</evidence>
<dbReference type="InterPro" id="IPR050987">
    <property type="entry name" value="AtrR-like"/>
</dbReference>
<evidence type="ECO:0000313" key="5">
    <source>
        <dbReference type="Proteomes" id="UP000547976"/>
    </source>
</evidence>
<dbReference type="GO" id="GO:0003677">
    <property type="term" value="F:DNA binding"/>
    <property type="evidence" value="ECO:0007669"/>
    <property type="project" value="InterPro"/>
</dbReference>
<evidence type="ECO:0000256" key="1">
    <source>
        <dbReference type="ARBA" id="ARBA00023242"/>
    </source>
</evidence>
<organism evidence="4 5">
    <name type="scientific">Gibberella subglutinans</name>
    <name type="common">Fusarium subglutinans</name>
    <dbReference type="NCBI Taxonomy" id="42677"/>
    <lineage>
        <taxon>Eukaryota</taxon>
        <taxon>Fungi</taxon>
        <taxon>Dikarya</taxon>
        <taxon>Ascomycota</taxon>
        <taxon>Pezizomycotina</taxon>
        <taxon>Sordariomycetes</taxon>
        <taxon>Hypocreomycetidae</taxon>
        <taxon>Hypocreales</taxon>
        <taxon>Nectriaceae</taxon>
        <taxon>Fusarium</taxon>
        <taxon>Fusarium fujikuroi species complex</taxon>
    </lineage>
</organism>
<feature type="compositionally biased region" description="Low complexity" evidence="2">
    <location>
        <begin position="60"/>
        <end position="71"/>
    </location>
</feature>
<dbReference type="Proteomes" id="UP000547976">
    <property type="component" value="Unassembled WGS sequence"/>
</dbReference>
<dbReference type="GeneID" id="59321669"/>
<feature type="compositionally biased region" description="Polar residues" evidence="2">
    <location>
        <begin position="87"/>
        <end position="100"/>
    </location>
</feature>
<gene>
    <name evidence="4" type="ORF">FSUBG_8534</name>
</gene>
<dbReference type="InterPro" id="IPR007219">
    <property type="entry name" value="XnlR_reg_dom"/>
</dbReference>
<dbReference type="GO" id="GO:0008270">
    <property type="term" value="F:zinc ion binding"/>
    <property type="evidence" value="ECO:0007669"/>
    <property type="project" value="InterPro"/>
</dbReference>
<evidence type="ECO:0000313" key="4">
    <source>
        <dbReference type="EMBL" id="KAF5597499.1"/>
    </source>
</evidence>
<proteinExistence type="predicted"/>
<comment type="caution">
    <text evidence="4">The sequence shown here is derived from an EMBL/GenBank/DDBJ whole genome shotgun (WGS) entry which is preliminary data.</text>
</comment>
<dbReference type="AlphaFoldDB" id="A0A8H5UU57"/>
<dbReference type="SMART" id="SM00906">
    <property type="entry name" value="Fungal_trans"/>
    <property type="match status" value="1"/>
</dbReference>
<dbReference type="OrthoDB" id="6486656at2759"/>
<accession>A0A8H5UU57</accession>
<feature type="region of interest" description="Disordered" evidence="2">
    <location>
        <begin position="41"/>
        <end position="101"/>
    </location>
</feature>
<protein>
    <submittedName>
        <fullName evidence="4">Transcriptional regulatory</fullName>
    </submittedName>
</protein>
<reference evidence="4 5" key="1">
    <citation type="submission" date="2020-05" db="EMBL/GenBank/DDBJ databases">
        <title>Identification and distribution of gene clusters putatively required for synthesis of sphingolipid metabolism inhibitors in phylogenetically diverse species of the filamentous fungus Fusarium.</title>
        <authorList>
            <person name="Kim H.-S."/>
            <person name="Busman M."/>
            <person name="Brown D.W."/>
            <person name="Divon H."/>
            <person name="Uhlig S."/>
            <person name="Proctor R.H."/>
        </authorList>
    </citation>
    <scope>NUCLEOTIDE SEQUENCE [LARGE SCALE GENOMIC DNA]</scope>
    <source>
        <strain evidence="4 5">NRRL 66333</strain>
    </source>
</reference>
<keyword evidence="1" id="KW-0539">Nucleus</keyword>
<feature type="domain" description="Xylanolytic transcriptional activator regulatory" evidence="3">
    <location>
        <begin position="306"/>
        <end position="386"/>
    </location>
</feature>
<dbReference type="PANTHER" id="PTHR46910:SF1">
    <property type="entry name" value="MISCELLANEOUS ZN(II)2CYS6 TRANSCRIPTION FACTOR (EUROFUNG)-RELATED"/>
    <property type="match status" value="1"/>
</dbReference>
<dbReference type="CDD" id="cd12148">
    <property type="entry name" value="fungal_TF_MHR"/>
    <property type="match status" value="1"/>
</dbReference>
<name>A0A8H5UU57_GIBSU</name>
<dbReference type="EMBL" id="JAAOAV010000117">
    <property type="protein sequence ID" value="KAF5597499.1"/>
    <property type="molecule type" value="Genomic_DNA"/>
</dbReference>
<feature type="compositionally biased region" description="Polar residues" evidence="2">
    <location>
        <begin position="41"/>
        <end position="59"/>
    </location>
</feature>
<dbReference type="GO" id="GO:0003700">
    <property type="term" value="F:DNA-binding transcription factor activity"/>
    <property type="evidence" value="ECO:0007669"/>
    <property type="project" value="InterPro"/>
</dbReference>
<dbReference type="Pfam" id="PF04082">
    <property type="entry name" value="Fungal_trans"/>
    <property type="match status" value="1"/>
</dbReference>